<evidence type="ECO:0000256" key="13">
    <source>
        <dbReference type="ARBA" id="ARBA00048048"/>
    </source>
</evidence>
<dbReference type="FunFam" id="1.25.40.20:FF:000334">
    <property type="entry name" value="S-acyltransferase"/>
    <property type="match status" value="1"/>
</dbReference>
<name>A0A7J0EU28_9ERIC</name>
<evidence type="ECO:0000256" key="3">
    <source>
        <dbReference type="ARBA" id="ARBA00008574"/>
    </source>
</evidence>
<keyword evidence="12" id="KW-0449">Lipoprotein</keyword>
<evidence type="ECO:0000256" key="10">
    <source>
        <dbReference type="ARBA" id="ARBA00023136"/>
    </source>
</evidence>
<keyword evidence="9 14" id="KW-0040">ANK repeat</keyword>
<dbReference type="PROSITE" id="PS50216">
    <property type="entry name" value="DHHC"/>
    <property type="match status" value="1"/>
</dbReference>
<keyword evidence="11" id="KW-0564">Palmitate</keyword>
<dbReference type="SMART" id="SM00248">
    <property type="entry name" value="ANK"/>
    <property type="match status" value="6"/>
</dbReference>
<comment type="subcellular location">
    <subcellularLocation>
        <location evidence="1">Endomembrane system</location>
        <topology evidence="1">Multi-pass membrane protein</topology>
    </subcellularLocation>
    <subcellularLocation>
        <location evidence="2">Golgi apparatus membrane</location>
    </subcellularLocation>
</comment>
<protein>
    <recommendedName>
        <fullName evidence="15">S-acyltransferase</fullName>
        <ecNumber evidence="15">2.3.1.225</ecNumber>
    </recommendedName>
    <alternativeName>
        <fullName evidence="15">Palmitoyltransferase</fullName>
    </alternativeName>
</protein>
<keyword evidence="15" id="KW-0012">Acyltransferase</keyword>
<comment type="catalytic activity">
    <reaction evidence="13 15">
        <text>L-cysteinyl-[protein] + hexadecanoyl-CoA = S-hexadecanoyl-L-cysteinyl-[protein] + CoA</text>
        <dbReference type="Rhea" id="RHEA:36683"/>
        <dbReference type="Rhea" id="RHEA-COMP:10131"/>
        <dbReference type="Rhea" id="RHEA-COMP:11032"/>
        <dbReference type="ChEBI" id="CHEBI:29950"/>
        <dbReference type="ChEBI" id="CHEBI:57287"/>
        <dbReference type="ChEBI" id="CHEBI:57379"/>
        <dbReference type="ChEBI" id="CHEBI:74151"/>
        <dbReference type="EC" id="2.3.1.225"/>
    </reaction>
</comment>
<feature type="repeat" description="ANK" evidence="14">
    <location>
        <begin position="92"/>
        <end position="124"/>
    </location>
</feature>
<dbReference type="AlphaFoldDB" id="A0A7J0EU28"/>
<evidence type="ECO:0000313" key="19">
    <source>
        <dbReference type="Proteomes" id="UP000585474"/>
    </source>
</evidence>
<dbReference type="InterPro" id="IPR036770">
    <property type="entry name" value="Ankyrin_rpt-contain_sf"/>
</dbReference>
<feature type="transmembrane region" description="Helical" evidence="15">
    <location>
        <begin position="462"/>
        <end position="481"/>
    </location>
</feature>
<accession>A0A7J0EU28</accession>
<feature type="transmembrane region" description="Helical" evidence="15">
    <location>
        <begin position="275"/>
        <end position="294"/>
    </location>
</feature>
<evidence type="ECO:0000256" key="14">
    <source>
        <dbReference type="PROSITE-ProRule" id="PRU00023"/>
    </source>
</evidence>
<keyword evidence="8" id="KW-0333">Golgi apparatus</keyword>
<gene>
    <name evidence="18" type="ORF">Acr_06g0014090</name>
</gene>
<dbReference type="Proteomes" id="UP000585474">
    <property type="component" value="Unassembled WGS sequence"/>
</dbReference>
<evidence type="ECO:0000256" key="12">
    <source>
        <dbReference type="ARBA" id="ARBA00023288"/>
    </source>
</evidence>
<feature type="domain" description="Palmitoyltransferase DHHC" evidence="17">
    <location>
        <begin position="377"/>
        <end position="485"/>
    </location>
</feature>
<dbReference type="Gene3D" id="1.25.40.20">
    <property type="entry name" value="Ankyrin repeat-containing domain"/>
    <property type="match status" value="2"/>
</dbReference>
<evidence type="ECO:0000256" key="15">
    <source>
        <dbReference type="RuleBase" id="RU079119"/>
    </source>
</evidence>
<dbReference type="InterPro" id="IPR002110">
    <property type="entry name" value="Ankyrin_rpt"/>
</dbReference>
<dbReference type="PROSITE" id="PS50088">
    <property type="entry name" value="ANK_REPEAT"/>
    <property type="match status" value="4"/>
</dbReference>
<organism evidence="18 19">
    <name type="scientific">Actinidia rufa</name>
    <dbReference type="NCBI Taxonomy" id="165716"/>
    <lineage>
        <taxon>Eukaryota</taxon>
        <taxon>Viridiplantae</taxon>
        <taxon>Streptophyta</taxon>
        <taxon>Embryophyta</taxon>
        <taxon>Tracheophyta</taxon>
        <taxon>Spermatophyta</taxon>
        <taxon>Magnoliopsida</taxon>
        <taxon>eudicotyledons</taxon>
        <taxon>Gunneridae</taxon>
        <taxon>Pentapetalae</taxon>
        <taxon>asterids</taxon>
        <taxon>Ericales</taxon>
        <taxon>Actinidiaceae</taxon>
        <taxon>Actinidia</taxon>
    </lineage>
</organism>
<feature type="repeat" description="ANK" evidence="14">
    <location>
        <begin position="59"/>
        <end position="91"/>
    </location>
</feature>
<dbReference type="EC" id="2.3.1.225" evidence="15"/>
<comment type="caution">
    <text evidence="18">The sequence shown here is derived from an EMBL/GenBank/DDBJ whole genome shotgun (WGS) entry which is preliminary data.</text>
</comment>
<evidence type="ECO:0000256" key="16">
    <source>
        <dbReference type="SAM" id="MobiDB-lite"/>
    </source>
</evidence>
<evidence type="ECO:0000256" key="11">
    <source>
        <dbReference type="ARBA" id="ARBA00023139"/>
    </source>
</evidence>
<evidence type="ECO:0000256" key="8">
    <source>
        <dbReference type="ARBA" id="ARBA00023034"/>
    </source>
</evidence>
<feature type="region of interest" description="Disordered" evidence="16">
    <location>
        <begin position="1"/>
        <end position="21"/>
    </location>
</feature>
<keyword evidence="19" id="KW-1185">Reference proteome</keyword>
<dbReference type="GO" id="GO:0000139">
    <property type="term" value="C:Golgi membrane"/>
    <property type="evidence" value="ECO:0007669"/>
    <property type="project" value="UniProtKB-SubCell"/>
</dbReference>
<dbReference type="FunFam" id="1.25.40.20:FF:000300">
    <property type="entry name" value="S-acyltransferase"/>
    <property type="match status" value="1"/>
</dbReference>
<dbReference type="SUPFAM" id="SSF48403">
    <property type="entry name" value="Ankyrin repeat"/>
    <property type="match status" value="1"/>
</dbReference>
<evidence type="ECO:0000256" key="7">
    <source>
        <dbReference type="ARBA" id="ARBA00022989"/>
    </source>
</evidence>
<sequence length="527" mass="57988">MASSEIEIVSDANDQKNSAQNPTEVPIIDVFGASAYGDFEKLRKLVEEDGVSLSKPDGNGYHAIQWAALNNFAAIVQYIVEHGGDVHATDNAKQTALHWAAVRGSIAAADVLLQSGARVEAADVNGYRAVHVAAQYGQTAFLNHIVAKYHADFDAPDNDGRSSLHWAAYKGFADTIRLLLFRDASQGKQDKEGCTPLHWAALRGNVEACTVLVHAGTKQELLVKDNAGFTPVQLASDKGHQHIALFLSNALRAQSKWWADKVCIGRLEDVGYAPILFGTICINVILFINSVLLAPDLPKVTAVVGLWGWMAVSVVVAALMMFYRCSSKRSRLFKNIRRGGWSYRCTGSTSQSKPNRAQDPLLNIDLNNSSIWTGNWSQLCPTCKIIRPVRSKHCPVCKRCVEQFDHHCPWISNCVGKRNKWDFFVFLCMGSLGSFLGAVVAVQRICTAVSPAAETWTHFVFFQHPGVVAFLVMDAIILIAASSLMTGTSNPDCSEYHHKRSSQCNFLIHGYTDDNEIAWHSLQEVAR</sequence>
<proteinExistence type="inferred from homology"/>
<feature type="repeat" description="ANK" evidence="14">
    <location>
        <begin position="192"/>
        <end position="224"/>
    </location>
</feature>
<evidence type="ECO:0000256" key="9">
    <source>
        <dbReference type="ARBA" id="ARBA00023043"/>
    </source>
</evidence>
<dbReference type="InterPro" id="IPR001594">
    <property type="entry name" value="Palmitoyltrfase_DHHC"/>
</dbReference>
<evidence type="ECO:0000256" key="4">
    <source>
        <dbReference type="ARBA" id="ARBA00022679"/>
    </source>
</evidence>
<dbReference type="EMBL" id="BJWL01000006">
    <property type="protein sequence ID" value="GFY89469.1"/>
    <property type="molecule type" value="Genomic_DNA"/>
</dbReference>
<keyword evidence="4 15" id="KW-0808">Transferase</keyword>
<keyword evidence="10 15" id="KW-0472">Membrane</keyword>
<keyword evidence="7 15" id="KW-1133">Transmembrane helix</keyword>
<comment type="similarity">
    <text evidence="3 15">Belongs to the DHHC palmitoyltransferase family.</text>
</comment>
<dbReference type="PROSITE" id="PS50297">
    <property type="entry name" value="ANK_REP_REGION"/>
    <property type="match status" value="3"/>
</dbReference>
<feature type="repeat" description="ANK" evidence="14">
    <location>
        <begin position="159"/>
        <end position="191"/>
    </location>
</feature>
<dbReference type="GO" id="GO:0019706">
    <property type="term" value="F:protein-cysteine S-palmitoyltransferase activity"/>
    <property type="evidence" value="ECO:0007669"/>
    <property type="project" value="UniProtKB-EC"/>
</dbReference>
<keyword evidence="5 15" id="KW-0812">Transmembrane</keyword>
<keyword evidence="6" id="KW-0677">Repeat</keyword>
<evidence type="ECO:0000256" key="5">
    <source>
        <dbReference type="ARBA" id="ARBA00022692"/>
    </source>
</evidence>
<evidence type="ECO:0000313" key="18">
    <source>
        <dbReference type="EMBL" id="GFY89469.1"/>
    </source>
</evidence>
<evidence type="ECO:0000256" key="6">
    <source>
        <dbReference type="ARBA" id="ARBA00022737"/>
    </source>
</evidence>
<evidence type="ECO:0000259" key="17">
    <source>
        <dbReference type="Pfam" id="PF01529"/>
    </source>
</evidence>
<comment type="domain">
    <text evidence="15">The DHHC domain is required for palmitoyltransferase activity.</text>
</comment>
<feature type="transmembrane region" description="Helical" evidence="15">
    <location>
        <begin position="300"/>
        <end position="323"/>
    </location>
</feature>
<feature type="transmembrane region" description="Helical" evidence="15">
    <location>
        <begin position="423"/>
        <end position="442"/>
    </location>
</feature>
<dbReference type="OrthoDB" id="331948at2759"/>
<dbReference type="Pfam" id="PF01529">
    <property type="entry name" value="DHHC"/>
    <property type="match status" value="1"/>
</dbReference>
<dbReference type="PANTHER" id="PTHR24161:SF101">
    <property type="entry name" value="PROTEIN S-ACYLTRANSFERASE 23-RELATED"/>
    <property type="match status" value="1"/>
</dbReference>
<dbReference type="Pfam" id="PF12796">
    <property type="entry name" value="Ank_2"/>
    <property type="match status" value="2"/>
</dbReference>
<evidence type="ECO:0000256" key="1">
    <source>
        <dbReference type="ARBA" id="ARBA00004127"/>
    </source>
</evidence>
<dbReference type="PANTHER" id="PTHR24161">
    <property type="entry name" value="ANK_REP_REGION DOMAIN-CONTAINING PROTEIN-RELATED"/>
    <property type="match status" value="1"/>
</dbReference>
<reference evidence="18 19" key="1">
    <citation type="submission" date="2019-07" db="EMBL/GenBank/DDBJ databases">
        <title>De Novo Assembly of kiwifruit Actinidia rufa.</title>
        <authorList>
            <person name="Sugita-Konishi S."/>
            <person name="Sato K."/>
            <person name="Mori E."/>
            <person name="Abe Y."/>
            <person name="Kisaki G."/>
            <person name="Hamano K."/>
            <person name="Suezawa K."/>
            <person name="Otani M."/>
            <person name="Fukuda T."/>
            <person name="Manabe T."/>
            <person name="Gomi K."/>
            <person name="Tabuchi M."/>
            <person name="Akimitsu K."/>
            <person name="Kataoka I."/>
        </authorList>
    </citation>
    <scope>NUCLEOTIDE SEQUENCE [LARGE SCALE GENOMIC DNA]</scope>
    <source>
        <strain evidence="19">cv. Fuchu</strain>
    </source>
</reference>
<evidence type="ECO:0000256" key="2">
    <source>
        <dbReference type="ARBA" id="ARBA00004394"/>
    </source>
</evidence>